<reference evidence="3 6" key="1">
    <citation type="submission" date="2024-01" db="EMBL/GenBank/DDBJ databases">
        <title>Aequorivita flavus sp. nov., isolated from deep-sea sediment.</title>
        <authorList>
            <person name="Chen X."/>
        </authorList>
    </citation>
    <scope>NUCLEOTIDE SEQUENCE</scope>
    <source>
        <strain evidence="3">MCCC 1A16923</strain>
        <strain evidence="4 6">MCCC 1A16935</strain>
    </source>
</reference>
<keyword evidence="1" id="KW-0812">Transmembrane</keyword>
<comment type="caution">
    <text evidence="3">The sequence shown here is derived from an EMBL/GenBank/DDBJ whole genome shotgun (WGS) entry which is preliminary data.</text>
</comment>
<proteinExistence type="predicted"/>
<dbReference type="EMBL" id="JAZBJM010000002">
    <property type="protein sequence ID" value="MEM0517496.1"/>
    <property type="molecule type" value="Genomic_DNA"/>
</dbReference>
<dbReference type="Proteomes" id="UP001388259">
    <property type="component" value="Unassembled WGS sequence"/>
</dbReference>
<accession>A0AB35YQ82</accession>
<evidence type="ECO:0000313" key="6">
    <source>
        <dbReference type="Proteomes" id="UP001390963"/>
    </source>
</evidence>
<keyword evidence="1" id="KW-0472">Membrane</keyword>
<feature type="transmembrane region" description="Helical" evidence="1">
    <location>
        <begin position="447"/>
        <end position="466"/>
    </location>
</feature>
<dbReference type="Pfam" id="PF13584">
    <property type="entry name" value="BatD"/>
    <property type="match status" value="2"/>
</dbReference>
<evidence type="ECO:0000313" key="3">
    <source>
        <dbReference type="EMBL" id="MEM0517496.1"/>
    </source>
</evidence>
<keyword evidence="1" id="KW-1133">Transmembrane helix</keyword>
<gene>
    <name evidence="4" type="ORF">VZD24_04155</name>
    <name evidence="3" type="ORF">VZD85_03955</name>
</gene>
<dbReference type="PANTHER" id="PTHR40940">
    <property type="entry name" value="PROTEIN BATD-RELATED"/>
    <property type="match status" value="1"/>
</dbReference>
<dbReference type="EMBL" id="JBANCF010000002">
    <property type="protein sequence ID" value="MEM0572698.1"/>
    <property type="molecule type" value="Genomic_DNA"/>
</dbReference>
<evidence type="ECO:0000313" key="5">
    <source>
        <dbReference type="Proteomes" id="UP001388259"/>
    </source>
</evidence>
<organism evidence="3 5">
    <name type="scientific">Aequorivita flava</name>
    <dbReference type="NCBI Taxonomy" id="3114371"/>
    <lineage>
        <taxon>Bacteria</taxon>
        <taxon>Pseudomonadati</taxon>
        <taxon>Bacteroidota</taxon>
        <taxon>Flavobacteriia</taxon>
        <taxon>Flavobacteriales</taxon>
        <taxon>Flavobacteriaceae</taxon>
        <taxon>Aequorivita</taxon>
    </lineage>
</organism>
<dbReference type="PANTHER" id="PTHR40940:SF2">
    <property type="entry name" value="BATD"/>
    <property type="match status" value="1"/>
</dbReference>
<name>A0AB35YQ82_9FLAO</name>
<dbReference type="AlphaFoldDB" id="A0AB35YQ82"/>
<evidence type="ECO:0000256" key="1">
    <source>
        <dbReference type="SAM" id="Phobius"/>
    </source>
</evidence>
<feature type="chain" id="PRO_5044253729" evidence="2">
    <location>
        <begin position="22"/>
        <end position="590"/>
    </location>
</feature>
<evidence type="ECO:0000256" key="2">
    <source>
        <dbReference type="SAM" id="SignalP"/>
    </source>
</evidence>
<dbReference type="Proteomes" id="UP001390963">
    <property type="component" value="Unassembled WGS sequence"/>
</dbReference>
<feature type="signal peptide" evidence="2">
    <location>
        <begin position="1"/>
        <end position="21"/>
    </location>
</feature>
<dbReference type="RefSeq" id="WP_279449643.1">
    <property type="nucleotide sequence ID" value="NZ_JAZBJM010000002.1"/>
</dbReference>
<sequence>MKTMKFLFLLGFVLCGMAVTAQVQFDAKVSKKRLGINERLRVDFEMNQDGDNFRPPNFNGFRVVGGPNQSISNSWINGKRSFSKTYSYFLSPQTRGNITIGQATIEIEGETYKTLPVEVEVTAAVAVPKDGNNAEYVASENVHLVAEVSNANPFLNEAITVTYKLYVSHDVSITSQWREIDTPKYADFWSQNIDNQNNYKVSEGKYNGEDYRYVILRTTVLYPQKTGELEIEPLTLDVPIDVQGNRRDIFGRRLMERVNKTISAGKRTINVKPLPLDGKPDGFNGAVGDFSFNVNTNKTSLNANESLQLDIKVSGKGNLKLFTIPSIKLPNTLEVYEPEHNENVSTTAGGMQGSITDSYTIVPQFKGTYPINPITFSYFNPKTEKYQTITSKEFTIEVENGPLSASAPQVTTNDGNKQIVLSKDNFKYIKLEANLKSITQQSFFKSALFWSLLGGPFLLIPLFIIAGKKRRQRLNDVEGNKLRRANKLAKKYLSEAKRNMQNPVAFYEALERALHNYLKAKLNIETSEMEKSLISNMLLERQVETPVVDDFISLLKSCEFARYASTSKATVQQDYSKAVEVISNIDKQIQ</sequence>
<keyword evidence="6" id="KW-1185">Reference proteome</keyword>
<protein>
    <submittedName>
        <fullName evidence="3">BatD family protein</fullName>
    </submittedName>
</protein>
<dbReference type="InterPro" id="IPR025738">
    <property type="entry name" value="BatD"/>
</dbReference>
<keyword evidence="2" id="KW-0732">Signal</keyword>
<evidence type="ECO:0000313" key="4">
    <source>
        <dbReference type="EMBL" id="MEM0572698.1"/>
    </source>
</evidence>